<dbReference type="SUPFAM" id="SSF51905">
    <property type="entry name" value="FAD/NAD(P)-binding domain"/>
    <property type="match status" value="1"/>
</dbReference>
<accession>A0A7W8UE94</accession>
<evidence type="ECO:0000313" key="2">
    <source>
        <dbReference type="EMBL" id="MBB5536520.1"/>
    </source>
</evidence>
<name>A0A7W8UE94_9HYPH</name>
<evidence type="ECO:0000259" key="1">
    <source>
        <dbReference type="Pfam" id="PF13454"/>
    </source>
</evidence>
<organism evidence="2 3">
    <name type="scientific">Rhizobium giardinii</name>
    <dbReference type="NCBI Taxonomy" id="56731"/>
    <lineage>
        <taxon>Bacteria</taxon>
        <taxon>Pseudomonadati</taxon>
        <taxon>Pseudomonadota</taxon>
        <taxon>Alphaproteobacteria</taxon>
        <taxon>Hyphomicrobiales</taxon>
        <taxon>Rhizobiaceae</taxon>
        <taxon>Rhizobium/Agrobacterium group</taxon>
        <taxon>Rhizobium</taxon>
    </lineage>
</organism>
<dbReference type="Gene3D" id="3.50.50.60">
    <property type="entry name" value="FAD/NAD(P)-binding domain"/>
    <property type="match status" value="1"/>
</dbReference>
<reference evidence="2 3" key="1">
    <citation type="submission" date="2020-08" db="EMBL/GenBank/DDBJ databases">
        <title>Genomic Encyclopedia of Type Strains, Phase IV (KMG-V): Genome sequencing to study the core and pangenomes of soil and plant-associated prokaryotes.</title>
        <authorList>
            <person name="Whitman W."/>
        </authorList>
    </citation>
    <scope>NUCLEOTIDE SEQUENCE [LARGE SCALE GENOMIC DNA]</scope>
    <source>
        <strain evidence="2 3">SEMIA 4084</strain>
    </source>
</reference>
<dbReference type="PANTHER" id="PTHR40254:SF1">
    <property type="entry name" value="BLR0577 PROTEIN"/>
    <property type="match status" value="1"/>
</dbReference>
<proteinExistence type="predicted"/>
<dbReference type="PANTHER" id="PTHR40254">
    <property type="entry name" value="BLR0577 PROTEIN"/>
    <property type="match status" value="1"/>
</dbReference>
<dbReference type="AlphaFoldDB" id="A0A7W8UE94"/>
<dbReference type="EMBL" id="JACHBK010000007">
    <property type="protein sequence ID" value="MBB5536520.1"/>
    <property type="molecule type" value="Genomic_DNA"/>
</dbReference>
<feature type="domain" description="FAD-dependent urate hydroxylase HpyO/Asp monooxygenase CreE-like FAD/NAD(P)-binding" evidence="1">
    <location>
        <begin position="28"/>
        <end position="180"/>
    </location>
</feature>
<sequence length="493" mass="52382">MNQWIVNPMTLSAPGESTASKANRPVIAIIGGGVSGAATAFHLAQADRGPAPEIIVFEPRDGLGRGLAYDTAEPAHRINVPAARMSLLTDEPDHFLRWIDSHSATAGDADALRPDGNLFPRRNVFGNYINAMLQPFIADGAVRHRRAAVAHLLRDGQRWCLVDEGGGETLADIVVIATSHPPPVAPGGLQTLLKDHPRFVPDPTKAGALDAIRSSDRVLVIGNGLTSADVIASLALKGHTGAITAISRRGLRSRGHAPFPQDPTGDFLTDPAFTAPALLMNVRNAIREATAAGLTWHGVIDQVRAQGQSIWQILPIAERRRIVRHLRPYWDVHRFRVAPQVEAALDEAIAKGRLEILAGSIAGTGVENETVRCALRLRRHRETVERTYDAVVVTTGPGHGGILASQPFLAELAGSGYLELDPTGLGLACTRNSEAIGPAVGVTPSLLIAGPLARGTFGELMGLPQVTEHAAFVASVVAERLQATVLEPAENPL</sequence>
<evidence type="ECO:0000313" key="3">
    <source>
        <dbReference type="Proteomes" id="UP000585507"/>
    </source>
</evidence>
<keyword evidence="3" id="KW-1185">Reference proteome</keyword>
<protein>
    <submittedName>
        <fullName evidence="2">Putative NAD(P)/FAD-binding protein YdhS</fullName>
    </submittedName>
</protein>
<dbReference type="InterPro" id="IPR052189">
    <property type="entry name" value="L-asp_N-monooxygenase_NS-form"/>
</dbReference>
<dbReference type="Proteomes" id="UP000585507">
    <property type="component" value="Unassembled WGS sequence"/>
</dbReference>
<comment type="caution">
    <text evidence="2">The sequence shown here is derived from an EMBL/GenBank/DDBJ whole genome shotgun (WGS) entry which is preliminary data.</text>
</comment>
<dbReference type="InterPro" id="IPR038732">
    <property type="entry name" value="HpyO/CreE_NAD-binding"/>
</dbReference>
<gene>
    <name evidence="2" type="ORF">GGD55_003231</name>
</gene>
<dbReference type="Pfam" id="PF13454">
    <property type="entry name" value="NAD_binding_9"/>
    <property type="match status" value="1"/>
</dbReference>
<dbReference type="InterPro" id="IPR036188">
    <property type="entry name" value="FAD/NAD-bd_sf"/>
</dbReference>
<dbReference type="PRINTS" id="PR00368">
    <property type="entry name" value="FADPNR"/>
</dbReference>